<sequence length="119" mass="13187">MFTDMLRRFVEQCPGAVGAVLMGFDGIAVDQYYLPTEQIDQGMVAVEYANVLKEIRNAAEILKTGELREVSIVSASYQVLIRTLGDEYFIGLTLKREGNAGRGRYLLLRDAPEIQAALA</sequence>
<dbReference type="Gene3D" id="3.30.450.30">
    <property type="entry name" value="Dynein light chain 2a, cytoplasmic"/>
    <property type="match status" value="1"/>
</dbReference>
<organism evidence="2">
    <name type="scientific">Geoalkalibacter subterraneus</name>
    <dbReference type="NCBI Taxonomy" id="483547"/>
    <lineage>
        <taxon>Bacteria</taxon>
        <taxon>Pseudomonadati</taxon>
        <taxon>Thermodesulfobacteriota</taxon>
        <taxon>Desulfuromonadia</taxon>
        <taxon>Desulfuromonadales</taxon>
        <taxon>Geoalkalibacteraceae</taxon>
        <taxon>Geoalkalibacter</taxon>
    </lineage>
</organism>
<name>A0A831L672_9BACT</name>
<feature type="domain" description="Roadblock/LAMTOR2" evidence="1">
    <location>
        <begin position="3"/>
        <end position="94"/>
    </location>
</feature>
<dbReference type="Pfam" id="PF03259">
    <property type="entry name" value="Robl_LC7"/>
    <property type="match status" value="1"/>
</dbReference>
<evidence type="ECO:0000313" key="2">
    <source>
        <dbReference type="EMBL" id="HDR46073.1"/>
    </source>
</evidence>
<dbReference type="Proteomes" id="UP000886162">
    <property type="component" value="Unassembled WGS sequence"/>
</dbReference>
<gene>
    <name evidence="2" type="ORF">ENN94_00060</name>
</gene>
<protein>
    <submittedName>
        <fullName evidence="2">Roadblock/LC7 domain-containing protein</fullName>
    </submittedName>
</protein>
<accession>A0A831L672</accession>
<dbReference type="AlphaFoldDB" id="A0A831L672"/>
<comment type="caution">
    <text evidence="2">The sequence shown here is derived from an EMBL/GenBank/DDBJ whole genome shotgun (WGS) entry which is preliminary data.</text>
</comment>
<proteinExistence type="predicted"/>
<dbReference type="EMBL" id="DSDO01000004">
    <property type="protein sequence ID" value="HDR46073.1"/>
    <property type="molecule type" value="Genomic_DNA"/>
</dbReference>
<dbReference type="SUPFAM" id="SSF103196">
    <property type="entry name" value="Roadblock/LC7 domain"/>
    <property type="match status" value="1"/>
</dbReference>
<dbReference type="SMART" id="SM00960">
    <property type="entry name" value="Robl_LC7"/>
    <property type="match status" value="1"/>
</dbReference>
<evidence type="ECO:0000259" key="1">
    <source>
        <dbReference type="SMART" id="SM00960"/>
    </source>
</evidence>
<dbReference type="InterPro" id="IPR004942">
    <property type="entry name" value="Roadblock/LAMTOR2_dom"/>
</dbReference>
<reference evidence="2" key="1">
    <citation type="journal article" date="2020" name="mSystems">
        <title>Genome- and Community-Level Interaction Insights into Carbon Utilization and Element Cycling Functions of Hydrothermarchaeota in Hydrothermal Sediment.</title>
        <authorList>
            <person name="Zhou Z."/>
            <person name="Liu Y."/>
            <person name="Xu W."/>
            <person name="Pan J."/>
            <person name="Luo Z.H."/>
            <person name="Li M."/>
        </authorList>
    </citation>
    <scope>NUCLEOTIDE SEQUENCE [LARGE SCALE GENOMIC DNA]</scope>
    <source>
        <strain evidence="2">SpSt-1220</strain>
    </source>
</reference>